<dbReference type="InterPro" id="IPR050695">
    <property type="entry name" value="N-acetylmuramoyl_amidase_3"/>
</dbReference>
<reference evidence="3" key="2">
    <citation type="journal article" date="2021" name="PeerJ">
        <title>Extensive microbial diversity within the chicken gut microbiome revealed by metagenomics and culture.</title>
        <authorList>
            <person name="Gilroy R."/>
            <person name="Ravi A."/>
            <person name="Getino M."/>
            <person name="Pursley I."/>
            <person name="Horton D.L."/>
            <person name="Alikhan N.F."/>
            <person name="Baker D."/>
            <person name="Gharbi K."/>
            <person name="Hall N."/>
            <person name="Watson M."/>
            <person name="Adriaenssens E.M."/>
            <person name="Foster-Nyarko E."/>
            <person name="Jarju S."/>
            <person name="Secka A."/>
            <person name="Antonio M."/>
            <person name="Oren A."/>
            <person name="Chaudhuri R.R."/>
            <person name="La Ragione R."/>
            <person name="Hildebrand F."/>
            <person name="Pallen M.J."/>
        </authorList>
    </citation>
    <scope>NUCLEOTIDE SEQUENCE</scope>
    <source>
        <strain evidence="3">CHK178-757</strain>
    </source>
</reference>
<dbReference type="PANTHER" id="PTHR30404:SF0">
    <property type="entry name" value="N-ACETYLMURAMOYL-L-ALANINE AMIDASE AMIC"/>
    <property type="match status" value="1"/>
</dbReference>
<dbReference type="AlphaFoldDB" id="A0A9D1JRK7"/>
<sequence length="188" mass="21107">MAIKIFVDQGHNPSGHNTGAENSGVYEQDITYNVGMYLAEMLKGNPEFEVRVSRPTPETILGTTNATSLMERVAMANEWPADYFISIHANSNVNPNIEGTEVYVYKAYTESYYLAEHVLNGIVNVVGTKDNGVRVNPSLYVLRRTRMPAILVELAYMSNYEDLQRLIDEQYGFAEGIYDGLLTYFGLV</sequence>
<dbReference type="InterPro" id="IPR002508">
    <property type="entry name" value="MurNAc-LAA_cat"/>
</dbReference>
<dbReference type="SMART" id="SM00646">
    <property type="entry name" value="Ami_3"/>
    <property type="match status" value="1"/>
</dbReference>
<feature type="domain" description="MurNAc-LAA" evidence="2">
    <location>
        <begin position="73"/>
        <end position="182"/>
    </location>
</feature>
<dbReference type="SUPFAM" id="SSF53187">
    <property type="entry name" value="Zn-dependent exopeptidases"/>
    <property type="match status" value="1"/>
</dbReference>
<dbReference type="Gene3D" id="3.40.630.40">
    <property type="entry name" value="Zn-dependent exopeptidases"/>
    <property type="match status" value="1"/>
</dbReference>
<proteinExistence type="predicted"/>
<dbReference type="CDD" id="cd02696">
    <property type="entry name" value="MurNAc-LAA"/>
    <property type="match status" value="1"/>
</dbReference>
<dbReference type="GO" id="GO:0008745">
    <property type="term" value="F:N-acetylmuramoyl-L-alanine amidase activity"/>
    <property type="evidence" value="ECO:0007669"/>
    <property type="project" value="InterPro"/>
</dbReference>
<comment type="caution">
    <text evidence="3">The sequence shown here is derived from an EMBL/GenBank/DDBJ whole genome shotgun (WGS) entry which is preliminary data.</text>
</comment>
<keyword evidence="1" id="KW-0378">Hydrolase</keyword>
<evidence type="ECO:0000313" key="4">
    <source>
        <dbReference type="Proteomes" id="UP000823927"/>
    </source>
</evidence>
<evidence type="ECO:0000256" key="1">
    <source>
        <dbReference type="ARBA" id="ARBA00022801"/>
    </source>
</evidence>
<dbReference type="GO" id="GO:0009253">
    <property type="term" value="P:peptidoglycan catabolic process"/>
    <property type="evidence" value="ECO:0007669"/>
    <property type="project" value="InterPro"/>
</dbReference>
<gene>
    <name evidence="3" type="ORF">IAB46_12625</name>
</gene>
<dbReference type="GO" id="GO:0030288">
    <property type="term" value="C:outer membrane-bounded periplasmic space"/>
    <property type="evidence" value="ECO:0007669"/>
    <property type="project" value="TreeGrafter"/>
</dbReference>
<dbReference type="PANTHER" id="PTHR30404">
    <property type="entry name" value="N-ACETYLMURAMOYL-L-ALANINE AMIDASE"/>
    <property type="match status" value="1"/>
</dbReference>
<evidence type="ECO:0000259" key="2">
    <source>
        <dbReference type="SMART" id="SM00646"/>
    </source>
</evidence>
<name>A0A9D1JRK7_9FIRM</name>
<reference evidence="3" key="1">
    <citation type="submission" date="2020-10" db="EMBL/GenBank/DDBJ databases">
        <authorList>
            <person name="Gilroy R."/>
        </authorList>
    </citation>
    <scope>NUCLEOTIDE SEQUENCE</scope>
    <source>
        <strain evidence="3">CHK178-757</strain>
    </source>
</reference>
<accession>A0A9D1JRK7</accession>
<organism evidence="3 4">
    <name type="scientific">Candidatus Scybalocola faecigallinarum</name>
    <dbReference type="NCBI Taxonomy" id="2840941"/>
    <lineage>
        <taxon>Bacteria</taxon>
        <taxon>Bacillati</taxon>
        <taxon>Bacillota</taxon>
        <taxon>Clostridia</taxon>
        <taxon>Lachnospirales</taxon>
        <taxon>Lachnospiraceae</taxon>
        <taxon>Lachnospiraceae incertae sedis</taxon>
        <taxon>Candidatus Scybalocola (ex Gilroy et al. 2021)</taxon>
    </lineage>
</organism>
<protein>
    <submittedName>
        <fullName evidence="3">N-acetylmuramoyl-L-alanine amidase</fullName>
    </submittedName>
</protein>
<evidence type="ECO:0000313" key="3">
    <source>
        <dbReference type="EMBL" id="HIS48372.1"/>
    </source>
</evidence>
<dbReference type="Pfam" id="PF01520">
    <property type="entry name" value="Amidase_3"/>
    <property type="match status" value="1"/>
</dbReference>
<dbReference type="Proteomes" id="UP000823927">
    <property type="component" value="Unassembled WGS sequence"/>
</dbReference>
<dbReference type="EMBL" id="DVIT01000053">
    <property type="protein sequence ID" value="HIS48372.1"/>
    <property type="molecule type" value="Genomic_DNA"/>
</dbReference>